<dbReference type="RefSeq" id="XP_004993348.1">
    <property type="nucleotide sequence ID" value="XM_004993291.1"/>
</dbReference>
<dbReference type="OrthoDB" id="269822at2759"/>
<dbReference type="InterPro" id="IPR035892">
    <property type="entry name" value="C2_domain_sf"/>
</dbReference>
<dbReference type="CDD" id="cd01248">
    <property type="entry name" value="PH_PLC_ELMO1"/>
    <property type="match status" value="1"/>
</dbReference>
<feature type="region of interest" description="Disordered" evidence="10">
    <location>
        <begin position="853"/>
        <end position="872"/>
    </location>
</feature>
<dbReference type="EC" id="3.1.4.11" evidence="3 8"/>
<dbReference type="PROSITE" id="PS50007">
    <property type="entry name" value="PIPLC_X_DOMAIN"/>
    <property type="match status" value="1"/>
</dbReference>
<dbReference type="PROSITE" id="PS50004">
    <property type="entry name" value="C2"/>
    <property type="match status" value="1"/>
</dbReference>
<evidence type="ECO:0000256" key="1">
    <source>
        <dbReference type="ARBA" id="ARBA00001913"/>
    </source>
</evidence>
<evidence type="ECO:0000256" key="7">
    <source>
        <dbReference type="ARBA" id="ARBA00023224"/>
    </source>
</evidence>
<dbReference type="PANTHER" id="PTHR10336">
    <property type="entry name" value="PHOSPHOINOSITIDE-SPECIFIC PHOSPHOLIPASE C FAMILY PROTEIN"/>
    <property type="match status" value="1"/>
</dbReference>
<comment type="cofactor">
    <cofactor evidence="1">
        <name>Ca(2+)</name>
        <dbReference type="ChEBI" id="CHEBI:29108"/>
    </cofactor>
</comment>
<dbReference type="SUPFAM" id="SSF47473">
    <property type="entry name" value="EF-hand"/>
    <property type="match status" value="1"/>
</dbReference>
<evidence type="ECO:0000256" key="9">
    <source>
        <dbReference type="SAM" id="Coils"/>
    </source>
</evidence>
<dbReference type="InterPro" id="IPR001192">
    <property type="entry name" value="PI-PLC_fam"/>
</dbReference>
<feature type="region of interest" description="Disordered" evidence="10">
    <location>
        <begin position="1"/>
        <end position="44"/>
    </location>
</feature>
<keyword evidence="6 8" id="KW-0443">Lipid metabolism</keyword>
<keyword evidence="8" id="KW-0378">Hydrolase</keyword>
<dbReference type="InterPro" id="IPR017946">
    <property type="entry name" value="PLC-like_Pdiesterase_TIM-brl"/>
</dbReference>
<comment type="catalytic activity">
    <reaction evidence="8">
        <text>a 1,2-diacyl-sn-glycero-3-phospho-(1D-myo-inositol-4,5-bisphosphate) + H2O = 1D-myo-inositol 1,4,5-trisphosphate + a 1,2-diacyl-sn-glycerol + H(+)</text>
        <dbReference type="Rhea" id="RHEA:33179"/>
        <dbReference type="ChEBI" id="CHEBI:15377"/>
        <dbReference type="ChEBI" id="CHEBI:15378"/>
        <dbReference type="ChEBI" id="CHEBI:17815"/>
        <dbReference type="ChEBI" id="CHEBI:58456"/>
        <dbReference type="ChEBI" id="CHEBI:203600"/>
        <dbReference type="EC" id="3.1.4.11"/>
    </reaction>
</comment>
<dbReference type="AlphaFoldDB" id="F2UBB9"/>
<evidence type="ECO:0000313" key="15">
    <source>
        <dbReference type="EMBL" id="EGD73785.1"/>
    </source>
</evidence>
<evidence type="ECO:0000256" key="3">
    <source>
        <dbReference type="ARBA" id="ARBA00012368"/>
    </source>
</evidence>
<dbReference type="Proteomes" id="UP000007799">
    <property type="component" value="Unassembled WGS sequence"/>
</dbReference>
<evidence type="ECO:0000313" key="16">
    <source>
        <dbReference type="Proteomes" id="UP000007799"/>
    </source>
</evidence>
<dbReference type="PRINTS" id="PR00390">
    <property type="entry name" value="PHPHLIPASEC"/>
</dbReference>
<dbReference type="SUPFAM" id="SSF51695">
    <property type="entry name" value="PLC-like phosphodiesterases"/>
    <property type="match status" value="1"/>
</dbReference>
<dbReference type="EMBL" id="GL832967">
    <property type="protein sequence ID" value="EGD73785.1"/>
    <property type="molecule type" value="Genomic_DNA"/>
</dbReference>
<dbReference type="Gene3D" id="2.60.40.150">
    <property type="entry name" value="C2 domain"/>
    <property type="match status" value="1"/>
</dbReference>
<dbReference type="GO" id="GO:0005509">
    <property type="term" value="F:calcium ion binding"/>
    <property type="evidence" value="ECO:0007669"/>
    <property type="project" value="InterPro"/>
</dbReference>
<dbReference type="KEGG" id="sre:PTSG_05479"/>
<dbReference type="Pfam" id="PF00388">
    <property type="entry name" value="PI-PLC-X"/>
    <property type="match status" value="1"/>
</dbReference>
<dbReference type="GO" id="GO:0004435">
    <property type="term" value="F:phosphatidylinositol-4,5-bisphosphate phospholipase C activity"/>
    <property type="evidence" value="ECO:0007669"/>
    <property type="project" value="UniProtKB-EC"/>
</dbReference>
<feature type="domain" description="EF-hand" evidence="14">
    <location>
        <begin position="204"/>
        <end position="239"/>
    </location>
</feature>
<gene>
    <name evidence="15" type="ORF">PTSG_05479</name>
</gene>
<sequence length="1088" mass="120765">MSSPQPVPSILKTKKASPPSNGSKATTSPAKVDDSDPSRSNGQAVVVDGDVKAIPPAKKRVSFHVTVREHSRLHPKPLESGSNALAELADGTLLIKLRNKKLYERFYYYDPELEAISWFSKKNKGNVKSISIRSVLSIRPGKVGKEFKSMDTSEFKEWCCFTVSHRDGGLDLVAADEDTRDLWIVGIRYALKKTHGRLATVRQRRRDWVEAVFTKHDLGKKGKLTLEEAQAAMRELLPDMQSFFLKRKLNYLQEKFGDDGGSGVHALVPLSDFQSEFTSLATRRELFTLFQQYSSDTEGLSVHDLKILLEAEQQALGVSAGRCKALINQYEPVPYNRETNALGLDGLTALMKGEYTLARATISRNQDMNQPLRSYFIKSSHNSYLDGNQLKSHCTPEAVKNALVQGARLIEVDIWPGAEAGSEEPMVVYHGHTKTRPCSVQSVFDVIKEHAFTASEFPLIVLVEMHLSTADAQVALAALIAQTLGDALLRPTDPLVRKHETMLPSPNQLKRRILLCSQRAPFLSIDEGVGAEVVLHDEYAFYAEIKKKNKKKTKRAMPKSSSSPVLLAPEWSTIVALNHAPLGTDFAEALAMPDPWTLLSLSESSVIRAHDEGHLDDLLQLTQQQLVRVYPGPPRVESTNFIPTAFWTVGINCCSLNFQTHDHGYQVATGRFFTNGNCGYVRKPLFLIDEESSYSPVVRHHADGARSFPSAPRHVRVTVCSAQQLRHADLSEEEEAMDDDHQVIDPYVHVQMLGVTADEASYTTRALDNCDFNAYWNEHCSFVVLCPPLAMVQLLVLDDDIVHENFLGQAVLPFSALSTGYWHVQLCDRLGVAIPGSYLFIKLEVGDFDSDAATDMAAQQQQQQHDDMDAEQPRPQEALAHQNMRRVSFNEAVKMEAAELNLAGDPKVDGLFQQCNDVVERVRAHETAISAAQAEFMTALDCETSATIPEAVGVLTERLAGHPYQVEAEGEGISLTLEEPDSASGGLGRSLESLQLLSRAYTELLSASEDLARQIATKEEELQEMERNMQGHVDLGLLSLIRNNCAIFRSLPTRLTTLLANAEDELFSLKTAFLRRHRASIVPAVDMV</sequence>
<dbReference type="InterPro" id="IPR011992">
    <property type="entry name" value="EF-hand-dom_pair"/>
</dbReference>
<name>F2UBB9_SALR5</name>
<dbReference type="InterPro" id="IPR011993">
    <property type="entry name" value="PH-like_dom_sf"/>
</dbReference>
<dbReference type="PROSITE" id="PS50003">
    <property type="entry name" value="PH_DOMAIN"/>
    <property type="match status" value="1"/>
</dbReference>
<dbReference type="Pfam" id="PF00168">
    <property type="entry name" value="C2"/>
    <property type="match status" value="1"/>
</dbReference>
<dbReference type="InterPro" id="IPR015359">
    <property type="entry name" value="PLC_EF-hand-like"/>
</dbReference>
<dbReference type="InterPro" id="IPR001711">
    <property type="entry name" value="PLipase_C_Pinositol-sp_Y"/>
</dbReference>
<evidence type="ECO:0000259" key="11">
    <source>
        <dbReference type="PROSITE" id="PS50003"/>
    </source>
</evidence>
<evidence type="ECO:0000259" key="14">
    <source>
        <dbReference type="PROSITE" id="PS50222"/>
    </source>
</evidence>
<feature type="compositionally biased region" description="Polar residues" evidence="10">
    <location>
        <begin position="18"/>
        <end position="29"/>
    </location>
</feature>
<dbReference type="InterPro" id="IPR000008">
    <property type="entry name" value="C2_dom"/>
</dbReference>
<dbReference type="PROSITE" id="PS50222">
    <property type="entry name" value="EF_HAND_2"/>
    <property type="match status" value="1"/>
</dbReference>
<dbReference type="FunFam" id="1.10.238.10:FF:000005">
    <property type="entry name" value="Phosphoinositide phospholipase C"/>
    <property type="match status" value="1"/>
</dbReference>
<evidence type="ECO:0000259" key="13">
    <source>
        <dbReference type="PROSITE" id="PS50008"/>
    </source>
</evidence>
<dbReference type="SMART" id="SM00233">
    <property type="entry name" value="PH"/>
    <property type="match status" value="1"/>
</dbReference>
<dbReference type="GO" id="GO:0016042">
    <property type="term" value="P:lipid catabolic process"/>
    <property type="evidence" value="ECO:0007669"/>
    <property type="project" value="UniProtKB-KW"/>
</dbReference>
<dbReference type="SMART" id="SM00239">
    <property type="entry name" value="C2"/>
    <property type="match status" value="1"/>
</dbReference>
<dbReference type="STRING" id="946362.F2UBB9"/>
<evidence type="ECO:0000256" key="2">
    <source>
        <dbReference type="ARBA" id="ARBA00004496"/>
    </source>
</evidence>
<dbReference type="OMA" id="VIDPYVH"/>
<dbReference type="InParanoid" id="F2UBB9"/>
<dbReference type="CDD" id="cd16206">
    <property type="entry name" value="EFh_PRIP"/>
    <property type="match status" value="1"/>
</dbReference>
<dbReference type="Pfam" id="PF09279">
    <property type="entry name" value="EF-hand_like"/>
    <property type="match status" value="1"/>
</dbReference>
<dbReference type="GeneID" id="16073925"/>
<dbReference type="SMART" id="SM00148">
    <property type="entry name" value="PLCXc"/>
    <property type="match status" value="1"/>
</dbReference>
<dbReference type="PROSITE" id="PS50008">
    <property type="entry name" value="PIPLC_Y_DOMAIN"/>
    <property type="match status" value="1"/>
</dbReference>
<evidence type="ECO:0000256" key="4">
    <source>
        <dbReference type="ARBA" id="ARBA00022490"/>
    </source>
</evidence>
<dbReference type="InterPro" id="IPR002048">
    <property type="entry name" value="EF_hand_dom"/>
</dbReference>
<accession>F2UBB9</accession>
<dbReference type="GO" id="GO:0035556">
    <property type="term" value="P:intracellular signal transduction"/>
    <property type="evidence" value="ECO:0007669"/>
    <property type="project" value="InterPro"/>
</dbReference>
<dbReference type="GO" id="GO:0005737">
    <property type="term" value="C:cytoplasm"/>
    <property type="evidence" value="ECO:0007669"/>
    <property type="project" value="UniProtKB-SubCell"/>
</dbReference>
<dbReference type="InterPro" id="IPR001849">
    <property type="entry name" value="PH_domain"/>
</dbReference>
<keyword evidence="16" id="KW-1185">Reference proteome</keyword>
<evidence type="ECO:0000259" key="12">
    <source>
        <dbReference type="PROSITE" id="PS50004"/>
    </source>
</evidence>
<feature type="domain" description="PH" evidence="11">
    <location>
        <begin position="86"/>
        <end position="192"/>
    </location>
</feature>
<proteinExistence type="predicted"/>
<dbReference type="SUPFAM" id="SSF50729">
    <property type="entry name" value="PH domain-like"/>
    <property type="match status" value="1"/>
</dbReference>
<feature type="compositionally biased region" description="Low complexity" evidence="10">
    <location>
        <begin position="853"/>
        <end position="863"/>
    </location>
</feature>
<dbReference type="SMART" id="SM00149">
    <property type="entry name" value="PLCYc"/>
    <property type="match status" value="1"/>
</dbReference>
<feature type="domain" description="C2" evidence="12">
    <location>
        <begin position="692"/>
        <end position="828"/>
    </location>
</feature>
<dbReference type="CDD" id="cd00275">
    <property type="entry name" value="C2_PLC_like"/>
    <property type="match status" value="1"/>
</dbReference>
<comment type="subcellular location">
    <subcellularLocation>
        <location evidence="2">Cytoplasm</location>
    </subcellularLocation>
</comment>
<protein>
    <recommendedName>
        <fullName evidence="3 8">Phosphoinositide phospholipase C</fullName>
        <ecNumber evidence="3 8">3.1.4.11</ecNumber>
    </recommendedName>
</protein>
<dbReference type="eggNOG" id="KOG0169">
    <property type="taxonomic scope" value="Eukaryota"/>
</dbReference>
<dbReference type="Pfam" id="PF00387">
    <property type="entry name" value="PI-PLC-Y"/>
    <property type="match status" value="1"/>
</dbReference>
<dbReference type="SUPFAM" id="SSF49562">
    <property type="entry name" value="C2 domain (Calcium/lipid-binding domain, CaLB)"/>
    <property type="match status" value="1"/>
</dbReference>
<dbReference type="PANTHER" id="PTHR10336:SF209">
    <property type="entry name" value="PHOSPHOINOSITIDE PHOSPHOLIPASE C"/>
    <property type="match status" value="1"/>
</dbReference>
<dbReference type="Gene3D" id="3.20.20.190">
    <property type="entry name" value="Phosphatidylinositol (PI) phosphodiesterase"/>
    <property type="match status" value="1"/>
</dbReference>
<feature type="coiled-coil region" evidence="9">
    <location>
        <begin position="1001"/>
        <end position="1035"/>
    </location>
</feature>
<evidence type="ECO:0000256" key="8">
    <source>
        <dbReference type="RuleBase" id="RU361133"/>
    </source>
</evidence>
<evidence type="ECO:0000256" key="6">
    <source>
        <dbReference type="ARBA" id="ARBA00023098"/>
    </source>
</evidence>
<keyword evidence="9" id="KW-0175">Coiled coil</keyword>
<dbReference type="Gene3D" id="2.30.29.30">
    <property type="entry name" value="Pleckstrin-homology domain (PH domain)/Phosphotyrosine-binding domain (PTB)"/>
    <property type="match status" value="1"/>
</dbReference>
<organism evidence="16">
    <name type="scientific">Salpingoeca rosetta (strain ATCC 50818 / BSB-021)</name>
    <dbReference type="NCBI Taxonomy" id="946362"/>
    <lineage>
        <taxon>Eukaryota</taxon>
        <taxon>Choanoflagellata</taxon>
        <taxon>Craspedida</taxon>
        <taxon>Salpingoecidae</taxon>
        <taxon>Salpingoeca</taxon>
    </lineage>
</organism>
<reference evidence="15" key="1">
    <citation type="submission" date="2009-08" db="EMBL/GenBank/DDBJ databases">
        <title>Annotation of Salpingoeca rosetta.</title>
        <authorList>
            <consortium name="The Broad Institute Genome Sequencing Platform"/>
            <person name="Russ C."/>
            <person name="Cuomo C."/>
            <person name="Burger G."/>
            <person name="Gray M.W."/>
            <person name="Holland P.W.H."/>
            <person name="King N."/>
            <person name="Lang F.B.F."/>
            <person name="Roger A.J."/>
            <person name="Ruiz-Trillo I."/>
            <person name="Young S.K."/>
            <person name="Zeng Q."/>
            <person name="Gargeya S."/>
            <person name="Alvarado L."/>
            <person name="Berlin A."/>
            <person name="Chapman S.B."/>
            <person name="Chen Z."/>
            <person name="Freedman E."/>
            <person name="Gellesch M."/>
            <person name="Goldberg J."/>
            <person name="Griggs A."/>
            <person name="Gujja S."/>
            <person name="Heilman E."/>
            <person name="Heiman D."/>
            <person name="Howarth C."/>
            <person name="Mehta T."/>
            <person name="Neiman D."/>
            <person name="Pearson M."/>
            <person name="Roberts A."/>
            <person name="Saif S."/>
            <person name="Shea T."/>
            <person name="Shenoy N."/>
            <person name="Sisk P."/>
            <person name="Stolte C."/>
            <person name="Sykes S."/>
            <person name="White J."/>
            <person name="Yandava C."/>
            <person name="Haas B."/>
            <person name="Nusbaum C."/>
            <person name="Birren B."/>
        </authorList>
    </citation>
    <scope>NUCLEOTIDE SEQUENCE [LARGE SCALE GENOMIC DNA]</scope>
    <source>
        <strain evidence="15">ATCC 50818</strain>
    </source>
</reference>
<dbReference type="CDD" id="cd08558">
    <property type="entry name" value="PI-PLCc_eukaryota"/>
    <property type="match status" value="1"/>
</dbReference>
<dbReference type="InterPro" id="IPR000909">
    <property type="entry name" value="PLipase_C_PInositol-sp_X_dom"/>
</dbReference>
<dbReference type="Gene3D" id="1.10.238.10">
    <property type="entry name" value="EF-hand"/>
    <property type="match status" value="1"/>
</dbReference>
<evidence type="ECO:0000256" key="5">
    <source>
        <dbReference type="ARBA" id="ARBA00022963"/>
    </source>
</evidence>
<keyword evidence="4" id="KW-0963">Cytoplasm</keyword>
<feature type="domain" description="PI-PLC Y-box" evidence="13">
    <location>
        <begin position="596"/>
        <end position="687"/>
    </location>
</feature>
<evidence type="ECO:0000256" key="10">
    <source>
        <dbReference type="SAM" id="MobiDB-lite"/>
    </source>
</evidence>
<keyword evidence="7" id="KW-0807">Transducer</keyword>
<keyword evidence="5 8" id="KW-0442">Lipid degradation</keyword>